<protein>
    <submittedName>
        <fullName evidence="1">Uncharacterized protein</fullName>
    </submittedName>
</protein>
<proteinExistence type="predicted"/>
<accession>A0A160VAT5</accession>
<reference evidence="1" key="1">
    <citation type="submission" date="2015-10" db="EMBL/GenBank/DDBJ databases">
        <authorList>
            <person name="Gilbert D.G."/>
        </authorList>
    </citation>
    <scope>NUCLEOTIDE SEQUENCE</scope>
</reference>
<sequence>MTQPSDTGQANGWAEIIEPSGETAIAQSVPEAILRFRTALATGTPWQRALLEAMGRWTLPEETIDGRRYRYLLLGEAFDWILLAERLCADVDGAISLEEKERFLFNGQIPDTVDEDQFREFLGPSKYRAYMNFRYGVVLEEALQLVSEEEVRKQHTSRSYSESDELTEEAYTQIYQKPRSELLKTFQKETKKDRRRNLTLSDLKEFTYWLHKRRINLWDPARVASDTRKAIRRLELLEVGNQVK</sequence>
<dbReference type="AlphaFoldDB" id="A0A160VAT5"/>
<gene>
    <name evidence="1" type="ORF">MGWOODY_Clf118</name>
</gene>
<name>A0A160VAT5_9ZZZZ</name>
<evidence type="ECO:0000313" key="1">
    <source>
        <dbReference type="EMBL" id="CUV02495.1"/>
    </source>
</evidence>
<dbReference type="EMBL" id="FAXA01000268">
    <property type="protein sequence ID" value="CUV02495.1"/>
    <property type="molecule type" value="Genomic_DNA"/>
</dbReference>
<organism evidence="1">
    <name type="scientific">hydrothermal vent metagenome</name>
    <dbReference type="NCBI Taxonomy" id="652676"/>
    <lineage>
        <taxon>unclassified sequences</taxon>
        <taxon>metagenomes</taxon>
        <taxon>ecological metagenomes</taxon>
    </lineage>
</organism>